<feature type="compositionally biased region" description="Low complexity" evidence="1">
    <location>
        <begin position="176"/>
        <end position="189"/>
    </location>
</feature>
<feature type="compositionally biased region" description="Polar residues" evidence="1">
    <location>
        <begin position="87"/>
        <end position="96"/>
    </location>
</feature>
<feature type="compositionally biased region" description="Basic and acidic residues" evidence="1">
    <location>
        <begin position="284"/>
        <end position="344"/>
    </location>
</feature>
<proteinExistence type="predicted"/>
<feature type="region of interest" description="Disordered" evidence="1">
    <location>
        <begin position="157"/>
        <end position="244"/>
    </location>
</feature>
<feature type="domain" description="FMR1-interacting protein 1 conserved" evidence="2">
    <location>
        <begin position="257"/>
        <end position="298"/>
    </location>
</feature>
<reference evidence="3 4" key="1">
    <citation type="submission" date="2024-04" db="EMBL/GenBank/DDBJ databases">
        <title>Phyllosticta paracitricarpa is synonymous to the EU quarantine fungus P. citricarpa based on phylogenomic analyses.</title>
        <authorList>
            <consortium name="Lawrence Berkeley National Laboratory"/>
            <person name="Van Ingen-Buijs V.A."/>
            <person name="Van Westerhoven A.C."/>
            <person name="Haridas S."/>
            <person name="Skiadas P."/>
            <person name="Martin F."/>
            <person name="Groenewald J.Z."/>
            <person name="Crous P.W."/>
            <person name="Seidl M.F."/>
        </authorList>
    </citation>
    <scope>NUCLEOTIDE SEQUENCE [LARGE SCALE GENOMIC DNA]</scope>
    <source>
        <strain evidence="3 4">CBS 123374</strain>
    </source>
</reference>
<name>A0ABR1YYE7_9PEZI</name>
<accession>A0ABR1YYE7</accession>
<evidence type="ECO:0000256" key="1">
    <source>
        <dbReference type="SAM" id="MobiDB-lite"/>
    </source>
</evidence>
<feature type="compositionally biased region" description="Basic residues" evidence="1">
    <location>
        <begin position="46"/>
        <end position="58"/>
    </location>
</feature>
<protein>
    <recommendedName>
        <fullName evidence="2">FMR1-interacting protein 1 conserved domain-containing protein</fullName>
    </recommendedName>
</protein>
<feature type="region of interest" description="Disordered" evidence="1">
    <location>
        <begin position="275"/>
        <end position="487"/>
    </location>
</feature>
<feature type="compositionally biased region" description="Polar residues" evidence="1">
    <location>
        <begin position="64"/>
        <end position="80"/>
    </location>
</feature>
<feature type="compositionally biased region" description="Pro residues" evidence="1">
    <location>
        <begin position="1"/>
        <end position="15"/>
    </location>
</feature>
<feature type="compositionally biased region" description="Low complexity" evidence="1">
    <location>
        <begin position="409"/>
        <end position="421"/>
    </location>
</feature>
<sequence length="507" mass="54855">MKGFSFPPPPPPPPRATSQDGNPGGNAQPGGHGYRSARGGADRGRGRGRGRGSNHRGGHSGPRNNNHASMTGGFQPQNHYNGHALPSNAQQHQSQPFLPYGSPANFNALPTGGFINPAFTSAYTNYVNTNPLASSWNPATAQQQQQSFPLNTNAIANNSVNSSVGPLQGSNRPLQSKPKPTSKPKVAAPPVVPSFGFQLPTVKPELPTESPSNKSKKRKFNQLGLTPRGDVHEDSEEDDANEEAKFTTGVLQFEYKGRSSTLKTSADIAAWIAERKKQYPTKARALEKQKAEEEARKAREETRSNAEASAERENKHKSKESPANKRTKKSDDRKAMEKHLAKAEKLRKKLERAEAKIKGAVQVSPKDPSEAQGNAVADLKTEASAPATSLKANLVDYDSEDDEVDSDAESSVVSSDSSDLSSDTDSDSSSDDDSDSDAPPEEESSAKRPIKVAPPARKPRAPQPKQTKKETKRMTLRERLVEQEQQQEAEMALEAIKFLGDQGMLGQ</sequence>
<feature type="compositionally biased region" description="Gly residues" evidence="1">
    <location>
        <begin position="22"/>
        <end position="33"/>
    </location>
</feature>
<dbReference type="EMBL" id="JBBWRZ010000002">
    <property type="protein sequence ID" value="KAK8243712.1"/>
    <property type="molecule type" value="Genomic_DNA"/>
</dbReference>
<dbReference type="PANTHER" id="PTHR13309:SF0">
    <property type="entry name" value="FMR1-INTERACTING PROTEIN NUFIP1"/>
    <property type="match status" value="1"/>
</dbReference>
<feature type="compositionally biased region" description="Basic and acidic residues" evidence="1">
    <location>
        <begin position="467"/>
        <end position="482"/>
    </location>
</feature>
<dbReference type="PANTHER" id="PTHR13309">
    <property type="entry name" value="NUCLEAR FRAGILE X MENTAL RETARDATION PROTEIN INTERACTING PROTEIN 1"/>
    <property type="match status" value="1"/>
</dbReference>
<keyword evidence="4" id="KW-1185">Reference proteome</keyword>
<organism evidence="3 4">
    <name type="scientific">Phyllosticta capitalensis</name>
    <dbReference type="NCBI Taxonomy" id="121624"/>
    <lineage>
        <taxon>Eukaryota</taxon>
        <taxon>Fungi</taxon>
        <taxon>Dikarya</taxon>
        <taxon>Ascomycota</taxon>
        <taxon>Pezizomycotina</taxon>
        <taxon>Dothideomycetes</taxon>
        <taxon>Dothideomycetes incertae sedis</taxon>
        <taxon>Botryosphaeriales</taxon>
        <taxon>Phyllostictaceae</taxon>
        <taxon>Phyllosticta</taxon>
    </lineage>
</organism>
<dbReference type="Pfam" id="PF10453">
    <property type="entry name" value="NUFIP1"/>
    <property type="match status" value="1"/>
</dbReference>
<gene>
    <name evidence="3" type="ORF">HDK90DRAFT_522280</name>
</gene>
<dbReference type="InterPro" id="IPR039136">
    <property type="entry name" value="NUFIP1-like"/>
</dbReference>
<evidence type="ECO:0000313" key="3">
    <source>
        <dbReference type="EMBL" id="KAK8243712.1"/>
    </source>
</evidence>
<dbReference type="Proteomes" id="UP001492380">
    <property type="component" value="Unassembled WGS sequence"/>
</dbReference>
<feature type="region of interest" description="Disordered" evidence="1">
    <location>
        <begin position="1"/>
        <end position="102"/>
    </location>
</feature>
<comment type="caution">
    <text evidence="3">The sequence shown here is derived from an EMBL/GenBank/DDBJ whole genome shotgun (WGS) entry which is preliminary data.</text>
</comment>
<feature type="compositionally biased region" description="Acidic residues" evidence="1">
    <location>
        <begin position="422"/>
        <end position="443"/>
    </location>
</feature>
<evidence type="ECO:0000259" key="2">
    <source>
        <dbReference type="Pfam" id="PF10453"/>
    </source>
</evidence>
<feature type="compositionally biased region" description="Acidic residues" evidence="1">
    <location>
        <begin position="397"/>
        <end position="408"/>
    </location>
</feature>
<evidence type="ECO:0000313" key="4">
    <source>
        <dbReference type="Proteomes" id="UP001492380"/>
    </source>
</evidence>
<dbReference type="InterPro" id="IPR019496">
    <property type="entry name" value="NUFIP1_cons_dom"/>
</dbReference>